<accession>V6M0C5</accession>
<evidence type="ECO:0000313" key="2">
    <source>
        <dbReference type="EMBL" id="EST49496.1"/>
    </source>
</evidence>
<protein>
    <submittedName>
        <fullName evidence="2">Uncharacterized protein</fullName>
    </submittedName>
</protein>
<evidence type="ECO:0000313" key="5">
    <source>
        <dbReference type="Proteomes" id="UP000018208"/>
    </source>
</evidence>
<proteinExistence type="predicted"/>
<dbReference type="VEuPathDB" id="GiardiaDB:SS50377_20643"/>
<reference evidence="3" key="2">
    <citation type="submission" date="2020-12" db="EMBL/GenBank/DDBJ databases">
        <title>New Spironucleus salmonicida genome in near-complete chromosomes.</title>
        <authorList>
            <person name="Xu F."/>
            <person name="Kurt Z."/>
            <person name="Jimenez-Gonzalez A."/>
            <person name="Astvaldsson A."/>
            <person name="Andersson J.O."/>
            <person name="Svard S.G."/>
        </authorList>
    </citation>
    <scope>NUCLEOTIDE SEQUENCE</scope>
    <source>
        <strain evidence="3">ATCC 50377</strain>
    </source>
</reference>
<name>V6M0C5_9EUKA</name>
<dbReference type="Proteomes" id="UP000018208">
    <property type="component" value="Unassembled WGS sequence"/>
</dbReference>
<keyword evidence="5" id="KW-1185">Reference proteome</keyword>
<dbReference type="AlphaFoldDB" id="V6M0C5"/>
<feature type="region of interest" description="Disordered" evidence="1">
    <location>
        <begin position="1"/>
        <end position="38"/>
    </location>
</feature>
<dbReference type="EMBL" id="AUWU02000001">
    <property type="protein sequence ID" value="KAH0577282.1"/>
    <property type="molecule type" value="Genomic_DNA"/>
</dbReference>
<feature type="compositionally biased region" description="Polar residues" evidence="1">
    <location>
        <begin position="1"/>
        <end position="21"/>
    </location>
</feature>
<dbReference type="VEuPathDB" id="GiardiaDB:SS50377_20633"/>
<sequence length="207" mass="23315">MTSRMRLSDLQTHGSLSDNSAPPTTPLPVNPPSSIYTPETEKLRPYISKHLERDLVQFDSSANLRIDTKNLANLVHNDTEMDTIMIEMQATDQELGVRNAKLQFSRLPVVRFNSVSQYQPQSKFSHALSQTVKNTQVMQRLNDQIFNMAGRSQFTGRAMSQVRARSKEPTRSHSRSQASTTIPIQVSRGQNLMARKFVIGASGGRWI</sequence>
<evidence type="ECO:0000313" key="3">
    <source>
        <dbReference type="EMBL" id="KAH0577282.1"/>
    </source>
</evidence>
<evidence type="ECO:0000256" key="1">
    <source>
        <dbReference type="SAM" id="MobiDB-lite"/>
    </source>
</evidence>
<reference evidence="2 3" key="1">
    <citation type="journal article" date="2014" name="PLoS Genet.">
        <title>The Genome of Spironucleus salmonicida Highlights a Fish Pathogen Adapted to Fluctuating Environments.</title>
        <authorList>
            <person name="Xu F."/>
            <person name="Jerlstrom-Hultqvist J."/>
            <person name="Einarsson E."/>
            <person name="Astvaldsson A."/>
            <person name="Svard S.G."/>
            <person name="Andersson J.O."/>
        </authorList>
    </citation>
    <scope>NUCLEOTIDE SEQUENCE</scope>
    <source>
        <strain evidence="3">ATCC 50377</strain>
    </source>
</reference>
<dbReference type="EMBL" id="KI545949">
    <property type="protein sequence ID" value="EST49496.1"/>
    <property type="molecule type" value="Genomic_DNA"/>
</dbReference>
<organism evidence="2">
    <name type="scientific">Spironucleus salmonicida</name>
    <dbReference type="NCBI Taxonomy" id="348837"/>
    <lineage>
        <taxon>Eukaryota</taxon>
        <taxon>Metamonada</taxon>
        <taxon>Diplomonadida</taxon>
        <taxon>Hexamitidae</taxon>
        <taxon>Hexamitinae</taxon>
        <taxon>Spironucleus</taxon>
    </lineage>
</organism>
<feature type="region of interest" description="Disordered" evidence="1">
    <location>
        <begin position="156"/>
        <end position="183"/>
    </location>
</feature>
<gene>
    <name evidence="2" type="ORF">SS50377_10094</name>
    <name evidence="3" type="ORF">SS50377_20633</name>
    <name evidence="4" type="ORF">SS50377_20643</name>
</gene>
<dbReference type="EMBL" id="AUWU02000001">
    <property type="protein sequence ID" value="KAH0577292.1"/>
    <property type="molecule type" value="Genomic_DNA"/>
</dbReference>
<evidence type="ECO:0000313" key="4">
    <source>
        <dbReference type="EMBL" id="KAH0577292.1"/>
    </source>
</evidence>